<evidence type="ECO:0000313" key="2">
    <source>
        <dbReference type="EMBL" id="KZN67536.1"/>
    </source>
</evidence>
<reference evidence="2 3" key="1">
    <citation type="submission" date="2013-07" db="EMBL/GenBank/DDBJ databases">
        <title>Comparative Genomic and Metabolomic Analysis of Twelve Strains of Pseudoalteromonas luteoviolacea.</title>
        <authorList>
            <person name="Vynne N.G."/>
            <person name="Mansson M."/>
            <person name="Gram L."/>
        </authorList>
    </citation>
    <scope>NUCLEOTIDE SEQUENCE [LARGE SCALE GENOMIC DNA]</scope>
    <source>
        <strain evidence="2 3">S4060-1</strain>
    </source>
</reference>
<comment type="caution">
    <text evidence="2">The sequence shown here is derived from an EMBL/GenBank/DDBJ whole genome shotgun (WGS) entry which is preliminary data.</text>
</comment>
<dbReference type="EMBL" id="AUXX01000012">
    <property type="protein sequence ID" value="KZN67536.1"/>
    <property type="molecule type" value="Genomic_DNA"/>
</dbReference>
<sequence length="182" mass="21375">MFSYENFTTFYDAIAYMLFPIYILSLLIAWKNINTRLLIFILLIVELIDSAMYKTALTFGNYYFLWSILMCLLFIVPVICRRLIAIKLIDKHIFFKSVIDNYYFTKQEGALLFLYSVSFVINAVTYIEGVLYYHYVIDSGPIRENLYAPIQSIVHILVGIQVLLLANKFKGKRYENYSKTIT</sequence>
<dbReference type="RefSeq" id="WP_063380876.1">
    <property type="nucleotide sequence ID" value="NZ_AUXX01000012.1"/>
</dbReference>
<evidence type="ECO:0000313" key="3">
    <source>
        <dbReference type="Proteomes" id="UP000076661"/>
    </source>
</evidence>
<gene>
    <name evidence="2" type="ORF">N478_01935</name>
</gene>
<proteinExistence type="predicted"/>
<feature type="transmembrane region" description="Helical" evidence="1">
    <location>
        <begin position="63"/>
        <end position="84"/>
    </location>
</feature>
<evidence type="ECO:0000256" key="1">
    <source>
        <dbReference type="SAM" id="Phobius"/>
    </source>
</evidence>
<dbReference type="PATRIC" id="fig|1365257.3.peg.1975"/>
<keyword evidence="1" id="KW-0472">Membrane</keyword>
<feature type="transmembrane region" description="Helical" evidence="1">
    <location>
        <begin position="37"/>
        <end position="57"/>
    </location>
</feature>
<name>A0A161YX99_9GAMM</name>
<protein>
    <submittedName>
        <fullName evidence="2">Uncharacterized protein</fullName>
    </submittedName>
</protein>
<feature type="transmembrane region" description="Helical" evidence="1">
    <location>
        <begin position="146"/>
        <end position="166"/>
    </location>
</feature>
<dbReference type="AlphaFoldDB" id="A0A161YX99"/>
<keyword evidence="1" id="KW-0812">Transmembrane</keyword>
<feature type="transmembrane region" description="Helical" evidence="1">
    <location>
        <begin position="112"/>
        <end position="134"/>
    </location>
</feature>
<keyword evidence="1" id="KW-1133">Transmembrane helix</keyword>
<organism evidence="2 3">
    <name type="scientific">Pseudoalteromonas luteoviolacea S4060-1</name>
    <dbReference type="NCBI Taxonomy" id="1365257"/>
    <lineage>
        <taxon>Bacteria</taxon>
        <taxon>Pseudomonadati</taxon>
        <taxon>Pseudomonadota</taxon>
        <taxon>Gammaproteobacteria</taxon>
        <taxon>Alteromonadales</taxon>
        <taxon>Pseudoalteromonadaceae</taxon>
        <taxon>Pseudoalteromonas</taxon>
    </lineage>
</organism>
<dbReference type="Proteomes" id="UP000076661">
    <property type="component" value="Unassembled WGS sequence"/>
</dbReference>
<accession>A0A161YX99</accession>
<feature type="transmembrane region" description="Helical" evidence="1">
    <location>
        <begin position="13"/>
        <end position="30"/>
    </location>
</feature>